<keyword evidence="3" id="KW-1185">Reference proteome</keyword>
<dbReference type="Gene3D" id="2.60.40.1890">
    <property type="entry name" value="PCu(A)C copper chaperone"/>
    <property type="match status" value="1"/>
</dbReference>
<evidence type="ECO:0000313" key="2">
    <source>
        <dbReference type="EMBL" id="BAM91811.1"/>
    </source>
</evidence>
<accession>M4ZE60</accession>
<feature type="signal peptide" evidence="1">
    <location>
        <begin position="1"/>
        <end position="29"/>
    </location>
</feature>
<evidence type="ECO:0008006" key="4">
    <source>
        <dbReference type="Google" id="ProtNLM"/>
    </source>
</evidence>
<dbReference type="STRING" id="1245469.S58_58340"/>
<dbReference type="PATRIC" id="fig|1245469.3.peg.5972"/>
<dbReference type="EMBL" id="AP012603">
    <property type="protein sequence ID" value="BAM91811.1"/>
    <property type="molecule type" value="Genomic_DNA"/>
</dbReference>
<protein>
    <recommendedName>
        <fullName evidence="4">Copper chaperone PCu(A)C</fullName>
    </recommendedName>
</protein>
<dbReference type="PANTHER" id="PTHR36302">
    <property type="entry name" value="BLR7088 PROTEIN"/>
    <property type="match status" value="1"/>
</dbReference>
<proteinExistence type="predicted"/>
<dbReference type="KEGG" id="aol:S58_58340"/>
<dbReference type="eggNOG" id="COG2847">
    <property type="taxonomic scope" value="Bacteria"/>
</dbReference>
<dbReference type="SUPFAM" id="SSF110087">
    <property type="entry name" value="DR1885-like metal-binding protein"/>
    <property type="match status" value="1"/>
</dbReference>
<dbReference type="AlphaFoldDB" id="M4ZE60"/>
<dbReference type="GeneID" id="301819565"/>
<feature type="chain" id="PRO_5004062236" description="Copper chaperone PCu(A)C" evidence="1">
    <location>
        <begin position="30"/>
        <end position="153"/>
    </location>
</feature>
<gene>
    <name evidence="2" type="ORF">S58_58340</name>
</gene>
<dbReference type="InterPro" id="IPR058248">
    <property type="entry name" value="Lxx211020-like"/>
</dbReference>
<dbReference type="Proteomes" id="UP000011841">
    <property type="component" value="Chromosome"/>
</dbReference>
<dbReference type="HOGENOM" id="CLU_100939_2_2_5"/>
<dbReference type="RefSeq" id="WP_015668897.1">
    <property type="nucleotide sequence ID" value="NC_020453.1"/>
</dbReference>
<dbReference type="Pfam" id="PF04314">
    <property type="entry name" value="PCuAC"/>
    <property type="match status" value="1"/>
</dbReference>
<reference evidence="2 3" key="1">
    <citation type="journal article" date="2013" name="Appl. Environ. Microbiol.">
        <title>Genome analysis suggests that the soil oligotrophic bacterium Agromonas oligotrophica (Bradyrhizobium oligotrophicum) is a nitrogen-fixing symbiont of Aeschynomene indica.</title>
        <authorList>
            <person name="Okubo T."/>
            <person name="Fukushima S."/>
            <person name="Itakura M."/>
            <person name="Oshima K."/>
            <person name="Longtonglang A."/>
            <person name="Teaumroong N."/>
            <person name="Mitsui H."/>
            <person name="Hattori M."/>
            <person name="Hattori R."/>
            <person name="Hattori T."/>
            <person name="Minamisawa K."/>
        </authorList>
    </citation>
    <scope>NUCLEOTIDE SEQUENCE [LARGE SCALE GENOMIC DNA]</scope>
    <source>
        <strain evidence="2 3">S58</strain>
    </source>
</reference>
<dbReference type="InterPro" id="IPR007410">
    <property type="entry name" value="LpqE-like"/>
</dbReference>
<sequence>MRAGVVPAGRRQSLAAVAALLVSMTPAPAAAGEGLTLSEAWVPAAPEVGRDIPLLITVKNETSAPEALLRVRCPIANFSERHTVDRGEGAPAMRSIPNIPIPAGSTLVLLPTAYHVMLLQTREPLEPGKRFTCTIVFQKAGSIETEVEVRKSP</sequence>
<dbReference type="InterPro" id="IPR036182">
    <property type="entry name" value="PCuAC_sf"/>
</dbReference>
<keyword evidence="1" id="KW-0732">Signal</keyword>
<dbReference type="PANTHER" id="PTHR36302:SF1">
    <property type="entry name" value="COPPER CHAPERONE PCU(A)C"/>
    <property type="match status" value="1"/>
</dbReference>
<evidence type="ECO:0000313" key="3">
    <source>
        <dbReference type="Proteomes" id="UP000011841"/>
    </source>
</evidence>
<organism evidence="2 3">
    <name type="scientific">Bradyrhizobium oligotrophicum S58</name>
    <dbReference type="NCBI Taxonomy" id="1245469"/>
    <lineage>
        <taxon>Bacteria</taxon>
        <taxon>Pseudomonadati</taxon>
        <taxon>Pseudomonadota</taxon>
        <taxon>Alphaproteobacteria</taxon>
        <taxon>Hyphomicrobiales</taxon>
        <taxon>Nitrobacteraceae</taxon>
        <taxon>Bradyrhizobium</taxon>
    </lineage>
</organism>
<name>M4ZE60_9BRAD</name>
<evidence type="ECO:0000256" key="1">
    <source>
        <dbReference type="SAM" id="SignalP"/>
    </source>
</evidence>